<proteinExistence type="predicted"/>
<keyword evidence="1" id="KW-0614">Plasmid</keyword>
<geneLocation type="plasmid" evidence="1 2">
    <name>pLPU83d</name>
</geneLocation>
<evidence type="ECO:0000313" key="2">
    <source>
        <dbReference type="Proteomes" id="UP000019443"/>
    </source>
</evidence>
<dbReference type="PATRIC" id="fig|348824.6.peg.6845"/>
<name>W6S8R6_9HYPH</name>
<evidence type="ECO:0000313" key="1">
    <source>
        <dbReference type="EMBL" id="CDM62511.1"/>
    </source>
</evidence>
<dbReference type="AlphaFoldDB" id="W6S8R6"/>
<reference evidence="1" key="1">
    <citation type="submission" date="2013-11" db="EMBL/GenBank/DDBJ databases">
        <title>Draft genome sequence of the broad-host-range Rhizobium sp. LPU83 strain, a member of the low-genetic diversity Oregon-like Rhizobium sp. group.</title>
        <authorList>
            <person name="Wibberg D."/>
            <person name="Puehler A."/>
            <person name="Schlueter A."/>
        </authorList>
    </citation>
    <scope>NUCLEOTIDE SEQUENCE [LARGE SCALE GENOMIC DNA]</scope>
    <source>
        <strain evidence="1">LPU83</strain>
        <plasmid evidence="1">pLPU83d</plasmid>
    </source>
</reference>
<protein>
    <submittedName>
        <fullName evidence="1">Uncharacterized protein</fullName>
    </submittedName>
</protein>
<dbReference type="EMBL" id="HG916855">
    <property type="protein sequence ID" value="CDM62511.1"/>
    <property type="molecule type" value="Genomic_DNA"/>
</dbReference>
<dbReference type="HOGENOM" id="CLU_2024896_0_0_5"/>
<accession>W6S8R6</accession>
<sequence length="122" mass="13309">MTTDTAAEVRHRRIDLLLGAAVDNHFCTGLVEPAGNGKSDSFGRSCNEGDFTGKVDVQLAFPGRLLGQRFHRAATGLLDGAGAFGSVMQMHRWTGDQMVVGREALRLPRLRRRFTPGRLNGD</sequence>
<keyword evidence="2" id="KW-1185">Reference proteome</keyword>
<dbReference type="KEGG" id="rhl:LPU83_pLPU83d_1141"/>
<dbReference type="Proteomes" id="UP000019443">
    <property type="component" value="Plasmid pLPU83d"/>
</dbReference>
<organism evidence="1 2">
    <name type="scientific">Rhizobium favelukesii</name>
    <dbReference type="NCBI Taxonomy" id="348824"/>
    <lineage>
        <taxon>Bacteria</taxon>
        <taxon>Pseudomonadati</taxon>
        <taxon>Pseudomonadota</taxon>
        <taxon>Alphaproteobacteria</taxon>
        <taxon>Hyphomicrobiales</taxon>
        <taxon>Rhizobiaceae</taxon>
        <taxon>Rhizobium/Agrobacterium group</taxon>
        <taxon>Rhizobium</taxon>
    </lineage>
</organism>
<gene>
    <name evidence="1" type="ORF">LPU83_pLPU83d_1141</name>
</gene>